<evidence type="ECO:0000259" key="2">
    <source>
        <dbReference type="Pfam" id="PF09084"/>
    </source>
</evidence>
<feature type="chain" id="PRO_5047457919" evidence="1">
    <location>
        <begin position="32"/>
        <end position="352"/>
    </location>
</feature>
<dbReference type="Proteomes" id="UP001494902">
    <property type="component" value="Unassembled WGS sequence"/>
</dbReference>
<dbReference type="InterPro" id="IPR027939">
    <property type="entry name" value="NMT1/THI5"/>
</dbReference>
<dbReference type="InterPro" id="IPR015168">
    <property type="entry name" value="SsuA/THI5"/>
</dbReference>
<dbReference type="PROSITE" id="PS51257">
    <property type="entry name" value="PROKAR_LIPOPROTEIN"/>
    <property type="match status" value="1"/>
</dbReference>
<evidence type="ECO:0000256" key="1">
    <source>
        <dbReference type="SAM" id="SignalP"/>
    </source>
</evidence>
<accession>A0ABV1K7G8</accession>
<dbReference type="PANTHER" id="PTHR31528:SF15">
    <property type="entry name" value="RIBOFLAVIN-BINDING PROTEIN RIBY"/>
    <property type="match status" value="1"/>
</dbReference>
<gene>
    <name evidence="3" type="ORF">WIS52_03600</name>
</gene>
<organism evidence="3 4">
    <name type="scientific">Pseudonocardia nematodicida</name>
    <dbReference type="NCBI Taxonomy" id="1206997"/>
    <lineage>
        <taxon>Bacteria</taxon>
        <taxon>Bacillati</taxon>
        <taxon>Actinomycetota</taxon>
        <taxon>Actinomycetes</taxon>
        <taxon>Pseudonocardiales</taxon>
        <taxon>Pseudonocardiaceae</taxon>
        <taxon>Pseudonocardia</taxon>
    </lineage>
</organism>
<keyword evidence="1" id="KW-0732">Signal</keyword>
<dbReference type="EMBL" id="JBEDNQ010000001">
    <property type="protein sequence ID" value="MEQ3549547.1"/>
    <property type="molecule type" value="Genomic_DNA"/>
</dbReference>
<dbReference type="PANTHER" id="PTHR31528">
    <property type="entry name" value="4-AMINO-5-HYDROXYMETHYL-2-METHYLPYRIMIDINE PHOSPHATE SYNTHASE THI11-RELATED"/>
    <property type="match status" value="1"/>
</dbReference>
<evidence type="ECO:0000313" key="4">
    <source>
        <dbReference type="Proteomes" id="UP001494902"/>
    </source>
</evidence>
<dbReference type="SUPFAM" id="SSF53850">
    <property type="entry name" value="Periplasmic binding protein-like II"/>
    <property type="match status" value="1"/>
</dbReference>
<sequence length="352" mass="36690">MTTTPARPHRRGPGRLVRMCAALLVGSAALAACGAEGSADGTDEITFLNVLPMESLSFAPEMIADTRGIFAEHGLDVTFEATQGSAPAIQTLLAGSAEISRIGDIETMIAAGTREAPLSVLGEPISRGTIRMISTEANPITTAADFQGRLVGTPSEGGTSSITLDLVAGSAGISPDEVNRQVVGLSPGVFDLLTAGRVDAYIVSLDTSVLLDQTRPEAVVYDPNDDITAGAQMYATSQAQAQDPETQDKLRRYLAAIDEAMQFIVADRESGFAETTELIGSKYEVPALSNPEVAQEALGTYVDAFTAGDSLVGVSPERWAATYEEVVGIGQLPAGLDPAEWLDTSLAPAGTQ</sequence>
<comment type="caution">
    <text evidence="3">The sequence shown here is derived from an EMBL/GenBank/DDBJ whole genome shotgun (WGS) entry which is preliminary data.</text>
</comment>
<feature type="domain" description="SsuA/THI5-like" evidence="2">
    <location>
        <begin position="57"/>
        <end position="267"/>
    </location>
</feature>
<dbReference type="RefSeq" id="WP_349296620.1">
    <property type="nucleotide sequence ID" value="NZ_JBEDNQ010000001.1"/>
</dbReference>
<feature type="signal peptide" evidence="1">
    <location>
        <begin position="1"/>
        <end position="31"/>
    </location>
</feature>
<reference evidence="3 4" key="1">
    <citation type="submission" date="2024-03" db="EMBL/GenBank/DDBJ databases">
        <title>Draft genome sequence of Pseudonocardia nematodicida JCM 31783.</title>
        <authorList>
            <person name="Butdee W."/>
            <person name="Duangmal K."/>
        </authorList>
    </citation>
    <scope>NUCLEOTIDE SEQUENCE [LARGE SCALE GENOMIC DNA]</scope>
    <source>
        <strain evidence="3 4">JCM 31783</strain>
    </source>
</reference>
<dbReference type="Gene3D" id="3.40.190.10">
    <property type="entry name" value="Periplasmic binding protein-like II"/>
    <property type="match status" value="2"/>
</dbReference>
<dbReference type="Pfam" id="PF09084">
    <property type="entry name" value="NMT1"/>
    <property type="match status" value="1"/>
</dbReference>
<protein>
    <submittedName>
        <fullName evidence="3">ABC transporter substrate-binding protein</fullName>
    </submittedName>
</protein>
<proteinExistence type="predicted"/>
<keyword evidence="4" id="KW-1185">Reference proteome</keyword>
<name>A0ABV1K7G8_9PSEU</name>
<evidence type="ECO:0000313" key="3">
    <source>
        <dbReference type="EMBL" id="MEQ3549547.1"/>
    </source>
</evidence>